<name>A0A3S4GHE3_SALER</name>
<dbReference type="SUPFAM" id="SSF53822">
    <property type="entry name" value="Periplasmic binding protein-like I"/>
    <property type="match status" value="1"/>
</dbReference>
<protein>
    <submittedName>
        <fullName evidence="1">Xylose operon regulatory protein</fullName>
    </submittedName>
</protein>
<dbReference type="EMBL" id="LR134156">
    <property type="protein sequence ID" value="VEA74424.1"/>
    <property type="molecule type" value="Genomic_DNA"/>
</dbReference>
<dbReference type="InterPro" id="IPR028082">
    <property type="entry name" value="Peripla_BP_I"/>
</dbReference>
<sequence length="54" mass="6169">MGYQAAKLLHRLLAREEMPLQRILVPPVRVIARRSTDYRSLTDPAVYPGDALYS</sequence>
<gene>
    <name evidence="1" type="primary">xylR_1</name>
    <name evidence="1" type="ORF">NCTC10047_00206</name>
</gene>
<accession>A0A3S4GHE3</accession>
<dbReference type="Proteomes" id="UP000275676">
    <property type="component" value="Chromosome"/>
</dbReference>
<dbReference type="AlphaFoldDB" id="A0A3S4GHE3"/>
<dbReference type="Gene3D" id="3.40.50.2300">
    <property type="match status" value="1"/>
</dbReference>
<evidence type="ECO:0000313" key="2">
    <source>
        <dbReference type="Proteomes" id="UP000275676"/>
    </source>
</evidence>
<evidence type="ECO:0000313" key="1">
    <source>
        <dbReference type="EMBL" id="VEA74424.1"/>
    </source>
</evidence>
<organism evidence="1 2">
    <name type="scientific">Salmonella enterica subsp. arizonae</name>
    <dbReference type="NCBI Taxonomy" id="59203"/>
    <lineage>
        <taxon>Bacteria</taxon>
        <taxon>Pseudomonadati</taxon>
        <taxon>Pseudomonadota</taxon>
        <taxon>Gammaproteobacteria</taxon>
        <taxon>Enterobacterales</taxon>
        <taxon>Enterobacteriaceae</taxon>
        <taxon>Salmonella</taxon>
    </lineage>
</organism>
<reference evidence="1 2" key="1">
    <citation type="submission" date="2018-12" db="EMBL/GenBank/DDBJ databases">
        <authorList>
            <consortium name="Pathogen Informatics"/>
        </authorList>
    </citation>
    <scope>NUCLEOTIDE SEQUENCE [LARGE SCALE GENOMIC DNA]</scope>
    <source>
        <strain evidence="1 2">NCTC10047</strain>
    </source>
</reference>
<proteinExistence type="predicted"/>